<dbReference type="Pfam" id="PF23598">
    <property type="entry name" value="LRR_14"/>
    <property type="match status" value="1"/>
</dbReference>
<dbReference type="GO" id="GO:0005524">
    <property type="term" value="F:ATP binding"/>
    <property type="evidence" value="ECO:0007669"/>
    <property type="project" value="UniProtKB-KW"/>
</dbReference>
<comment type="similarity">
    <text evidence="4">Belongs to the disease resistance NB-LRR family.</text>
</comment>
<evidence type="ECO:0000256" key="8">
    <source>
        <dbReference type="ARBA" id="ARBA00022737"/>
    </source>
</evidence>
<dbReference type="GO" id="GO:0046872">
    <property type="term" value="F:metal ion binding"/>
    <property type="evidence" value="ECO:0007669"/>
    <property type="project" value="InterPro"/>
</dbReference>
<dbReference type="CDD" id="cd00371">
    <property type="entry name" value="HMA"/>
    <property type="match status" value="1"/>
</dbReference>
<comment type="caution">
    <text evidence="15">The sequence shown here is derived from an EMBL/GenBank/DDBJ whole genome shotgun (WGS) entry which is preliminary data.</text>
</comment>
<dbReference type="FunFam" id="1.10.10.10:FF:000322">
    <property type="entry name" value="Probable disease resistance protein At1g63360"/>
    <property type="match status" value="1"/>
</dbReference>
<dbReference type="InterPro" id="IPR055414">
    <property type="entry name" value="LRR_R13L4/SHOC2-like"/>
</dbReference>
<dbReference type="Pfam" id="PF00931">
    <property type="entry name" value="NB-ARC"/>
    <property type="match status" value="1"/>
</dbReference>
<keyword evidence="8" id="KW-0677">Repeat</keyword>
<comment type="subcellular location">
    <subcellularLocation>
        <location evidence="3">Cytoplasm</location>
    </subcellularLocation>
    <subcellularLocation>
        <location evidence="2">Membrane</location>
        <topology evidence="2">Peripheral membrane protein</topology>
    </subcellularLocation>
</comment>
<dbReference type="PANTHER" id="PTHR23155">
    <property type="entry name" value="DISEASE RESISTANCE PROTEIN RP"/>
    <property type="match status" value="1"/>
</dbReference>
<evidence type="ECO:0000256" key="1">
    <source>
        <dbReference type="ARBA" id="ARBA00002074"/>
    </source>
</evidence>
<dbReference type="InterPro" id="IPR036163">
    <property type="entry name" value="HMA_dom_sf"/>
</dbReference>
<accession>A0A8S0R0S8</accession>
<dbReference type="GO" id="GO:0009626">
    <property type="term" value="P:plant-type hypersensitive response"/>
    <property type="evidence" value="ECO:0007669"/>
    <property type="project" value="UniProtKB-KW"/>
</dbReference>
<feature type="compositionally biased region" description="Basic and acidic residues" evidence="13">
    <location>
        <begin position="1019"/>
        <end position="1031"/>
    </location>
</feature>
<dbReference type="SUPFAM" id="SSF55008">
    <property type="entry name" value="HMA, heavy metal-associated domain"/>
    <property type="match status" value="1"/>
</dbReference>
<dbReference type="Gene3D" id="1.20.5.4130">
    <property type="match status" value="1"/>
</dbReference>
<dbReference type="GO" id="GO:0005737">
    <property type="term" value="C:cytoplasm"/>
    <property type="evidence" value="ECO:0007669"/>
    <property type="project" value="UniProtKB-SubCell"/>
</dbReference>
<dbReference type="Gene3D" id="3.40.50.300">
    <property type="entry name" value="P-loop containing nucleotide triphosphate hydrolases"/>
    <property type="match status" value="1"/>
</dbReference>
<dbReference type="InterPro" id="IPR032675">
    <property type="entry name" value="LRR_dom_sf"/>
</dbReference>
<evidence type="ECO:0000256" key="6">
    <source>
        <dbReference type="ARBA" id="ARBA00022614"/>
    </source>
</evidence>
<feature type="domain" description="HMA" evidence="14">
    <location>
        <begin position="929"/>
        <end position="992"/>
    </location>
</feature>
<dbReference type="Pfam" id="PF23559">
    <property type="entry name" value="WHD_DRP"/>
    <property type="match status" value="1"/>
</dbReference>
<dbReference type="Gene3D" id="1.10.8.430">
    <property type="entry name" value="Helical domain of apoptotic protease-activating factors"/>
    <property type="match status" value="1"/>
</dbReference>
<dbReference type="Pfam" id="PF00403">
    <property type="entry name" value="HMA"/>
    <property type="match status" value="1"/>
</dbReference>
<evidence type="ECO:0000256" key="11">
    <source>
        <dbReference type="ARBA" id="ARBA00022840"/>
    </source>
</evidence>
<evidence type="ECO:0000256" key="3">
    <source>
        <dbReference type="ARBA" id="ARBA00004496"/>
    </source>
</evidence>
<keyword evidence="10" id="KW-0611">Plant defense</keyword>
<evidence type="ECO:0000256" key="4">
    <source>
        <dbReference type="ARBA" id="ARBA00008894"/>
    </source>
</evidence>
<dbReference type="Gene3D" id="3.80.10.10">
    <property type="entry name" value="Ribonuclease Inhibitor"/>
    <property type="match status" value="1"/>
</dbReference>
<dbReference type="SUPFAM" id="SSF52058">
    <property type="entry name" value="L domain-like"/>
    <property type="match status" value="1"/>
</dbReference>
<dbReference type="InterPro" id="IPR042197">
    <property type="entry name" value="Apaf_helical"/>
</dbReference>
<comment type="function">
    <text evidence="1">Confers resistance to late blight (Phytophthora infestans) races carrying the avirulence gene Avr1. Resistance proteins guard the plant against pathogens that contain an appropriate avirulence protein via an indirect interaction with this avirulence protein. That triggers a defense system including the hypersensitive response, which restricts the pathogen growth.</text>
</comment>
<dbReference type="FunFam" id="3.40.50.300:FF:001091">
    <property type="entry name" value="Probable disease resistance protein At1g61300"/>
    <property type="match status" value="1"/>
</dbReference>
<reference evidence="15 16" key="1">
    <citation type="submission" date="2019-12" db="EMBL/GenBank/DDBJ databases">
        <authorList>
            <person name="Alioto T."/>
            <person name="Alioto T."/>
            <person name="Gomez Garrido J."/>
        </authorList>
    </citation>
    <scope>NUCLEOTIDE SEQUENCE [LARGE SCALE GENOMIC DNA]</scope>
</reference>
<name>A0A8S0R0S8_OLEEU</name>
<dbReference type="InterPro" id="IPR036388">
    <property type="entry name" value="WH-like_DNA-bd_sf"/>
</dbReference>
<dbReference type="OrthoDB" id="878334at2759"/>
<evidence type="ECO:0000313" key="15">
    <source>
        <dbReference type="EMBL" id="CAA2972598.1"/>
    </source>
</evidence>
<keyword evidence="5" id="KW-0963">Cytoplasm</keyword>
<dbReference type="SUPFAM" id="SSF52540">
    <property type="entry name" value="P-loop containing nucleoside triphosphate hydrolases"/>
    <property type="match status" value="1"/>
</dbReference>
<gene>
    <name evidence="15" type="ORF">OLEA9_A089572</name>
</gene>
<feature type="region of interest" description="Disordered" evidence="13">
    <location>
        <begin position="991"/>
        <end position="1065"/>
    </location>
</feature>
<keyword evidence="6" id="KW-0433">Leucine-rich repeat</keyword>
<evidence type="ECO:0000256" key="9">
    <source>
        <dbReference type="ARBA" id="ARBA00022741"/>
    </source>
</evidence>
<evidence type="ECO:0000256" key="13">
    <source>
        <dbReference type="SAM" id="MobiDB-lite"/>
    </source>
</evidence>
<evidence type="ECO:0000256" key="5">
    <source>
        <dbReference type="ARBA" id="ARBA00022490"/>
    </source>
</evidence>
<evidence type="ECO:0000259" key="14">
    <source>
        <dbReference type="PROSITE" id="PS50846"/>
    </source>
</evidence>
<feature type="compositionally biased region" description="Polar residues" evidence="13">
    <location>
        <begin position="1055"/>
        <end position="1065"/>
    </location>
</feature>
<protein>
    <submittedName>
        <fullName evidence="15">Late blight resistance homolog R1A-3 isoform X1</fullName>
    </submittedName>
</protein>
<dbReference type="InterPro" id="IPR027417">
    <property type="entry name" value="P-loop_NTPase"/>
</dbReference>
<organism evidence="15 16">
    <name type="scientific">Olea europaea subsp. europaea</name>
    <dbReference type="NCBI Taxonomy" id="158383"/>
    <lineage>
        <taxon>Eukaryota</taxon>
        <taxon>Viridiplantae</taxon>
        <taxon>Streptophyta</taxon>
        <taxon>Embryophyta</taxon>
        <taxon>Tracheophyta</taxon>
        <taxon>Spermatophyta</taxon>
        <taxon>Magnoliopsida</taxon>
        <taxon>eudicotyledons</taxon>
        <taxon>Gunneridae</taxon>
        <taxon>Pentapetalae</taxon>
        <taxon>asterids</taxon>
        <taxon>lamiids</taxon>
        <taxon>Lamiales</taxon>
        <taxon>Oleaceae</taxon>
        <taxon>Oleeae</taxon>
        <taxon>Olea</taxon>
    </lineage>
</organism>
<dbReference type="EMBL" id="CACTIH010002058">
    <property type="protein sequence ID" value="CAA2972598.1"/>
    <property type="molecule type" value="Genomic_DNA"/>
</dbReference>
<dbReference type="PANTHER" id="PTHR23155:SF1152">
    <property type="entry name" value="AAA+ ATPASE DOMAIN-CONTAINING PROTEIN"/>
    <property type="match status" value="1"/>
</dbReference>
<dbReference type="InterPro" id="IPR006121">
    <property type="entry name" value="HMA_dom"/>
</dbReference>
<sequence>MAHAAVVSLMHTLEQILQHPNLHLNLFKQQEIDCLFKKLKSLRDFLEKYSQNSSEHVLSVEIKIRDAAYCAEDAIESHICNTVLSQSGSHGQESSLQHLLPVLPISGSDPLTDFQKIIKEFDSIMEEVVKIADLQNKITEINTLVEDSMKITEGIGPSGHFLPSRPESSGQSTTVGFEEDLKQVRDRLCNGSSGLQIIPIVGMGGVGKTTLARNVYDDSYVAYHFHIHAWVTLSPQYHKKKILLSLLNHFVVLTGEIRKESDEKLAGRLYKSLKGRKYLIVIDDIWSTTVWDSMKLLFPNDNIGSRIIMTTRMTDVAGHASLSTIHHQMRFLNEEQSWNLFRERVFGQENCPPELEDIGRKIAKNCQGLPLSIVVIAGLLSNVGKARDEWERVAENLSTFIAEKDSQCSEVLNLSFKHLPTHLKACFLYMGVFPENYEIPVSRLVKLWVAEGFLKPKKPKHFDEVAEEYLMELISRNLILVCRKGSNGKIKSCGIHDLLRELCVRIAHKEKFFCVKSKYLHFGPEEATFMRRLSIHDDASYSPSEEDVTVQSMSRVRSFIYSGWDETQLHSFYYFGCLLLRVLDMIGLELTKFPDEILQLVNLRYIAITCLGKIPPAITLLRNLQTLIVEEPWGIAMELPDEIFNMPQLRHIIISRAFLPPVFSIPFPDSDKHFILENLETLSMVQDLGMTKHVLEKMPNVKKLGIHYNTNIWHVYDVHLQKLKTLKIVFDSPTNSTFLRSITSAPRLKKITLERGRIGWEDMTIFGSLPNLEVLKLHEFAFIGPAWVPIDGEFPKIKFLLIWETDLEHWRADKAHFPSLEHLILWKCSKLVAIPLGIGEIATLEIIEIDYSSPSAVMSAEDILNDQQSQGNEGLRVLFHPTKAKINPLKFGLWQDDSGVIHLPKRKLDMSKQGASPTIQNVESSQLPVTTAVMKVHLHCDGCIQKIRKIVAKTAGYGEMKIDKQKDLVSVTGAMDMKALAETLKKHLKKEVEILPPKKEGEGSDKGKGDGGEEVGGNKGKDGGGKGKDGGGEEGGGGENHSHVYTPYPALQMFSDDNPNACSVM</sequence>
<dbReference type="GO" id="GO:0051607">
    <property type="term" value="P:defense response to virus"/>
    <property type="evidence" value="ECO:0007669"/>
    <property type="project" value="UniProtKB-ARBA"/>
</dbReference>
<dbReference type="AlphaFoldDB" id="A0A8S0R0S8"/>
<evidence type="ECO:0000256" key="7">
    <source>
        <dbReference type="ARBA" id="ARBA00022667"/>
    </source>
</evidence>
<evidence type="ECO:0000256" key="2">
    <source>
        <dbReference type="ARBA" id="ARBA00004170"/>
    </source>
</evidence>
<dbReference type="InterPro" id="IPR044974">
    <property type="entry name" value="Disease_R_plants"/>
</dbReference>
<dbReference type="GO" id="GO:0043531">
    <property type="term" value="F:ADP binding"/>
    <property type="evidence" value="ECO:0007669"/>
    <property type="project" value="InterPro"/>
</dbReference>
<evidence type="ECO:0000313" key="16">
    <source>
        <dbReference type="Proteomes" id="UP000594638"/>
    </source>
</evidence>
<keyword evidence="7" id="KW-0381">Hypersensitive response</keyword>
<proteinExistence type="inferred from homology"/>
<keyword evidence="11" id="KW-0067">ATP-binding</keyword>
<evidence type="ECO:0000256" key="12">
    <source>
        <dbReference type="ARBA" id="ARBA00023054"/>
    </source>
</evidence>
<dbReference type="Gramene" id="OE9A089572T2">
    <property type="protein sequence ID" value="OE9A089572C2"/>
    <property type="gene ID" value="OE9A089572"/>
</dbReference>
<feature type="compositionally biased region" description="Basic and acidic residues" evidence="13">
    <location>
        <begin position="991"/>
        <end position="1011"/>
    </location>
</feature>
<evidence type="ECO:0000256" key="10">
    <source>
        <dbReference type="ARBA" id="ARBA00022821"/>
    </source>
</evidence>
<dbReference type="Gene3D" id="3.30.70.100">
    <property type="match status" value="1"/>
</dbReference>
<dbReference type="Gene3D" id="1.10.10.10">
    <property type="entry name" value="Winged helix-like DNA-binding domain superfamily/Winged helix DNA-binding domain"/>
    <property type="match status" value="1"/>
</dbReference>
<dbReference type="PRINTS" id="PR00364">
    <property type="entry name" value="DISEASERSIST"/>
</dbReference>
<dbReference type="InterPro" id="IPR058922">
    <property type="entry name" value="WHD_DRP"/>
</dbReference>
<dbReference type="Proteomes" id="UP000594638">
    <property type="component" value="Unassembled WGS sequence"/>
</dbReference>
<keyword evidence="12" id="KW-0175">Coiled coil</keyword>
<dbReference type="InterPro" id="IPR002182">
    <property type="entry name" value="NB-ARC"/>
</dbReference>
<keyword evidence="16" id="KW-1185">Reference proteome</keyword>
<keyword evidence="9" id="KW-0547">Nucleotide-binding</keyword>
<dbReference type="PROSITE" id="PS50846">
    <property type="entry name" value="HMA_2"/>
    <property type="match status" value="1"/>
</dbReference>
<dbReference type="GO" id="GO:0016020">
    <property type="term" value="C:membrane"/>
    <property type="evidence" value="ECO:0007669"/>
    <property type="project" value="UniProtKB-SubCell"/>
</dbReference>